<gene>
    <name evidence="4" type="ORF">B0I18_112153</name>
</gene>
<evidence type="ECO:0000259" key="3">
    <source>
        <dbReference type="SMART" id="SM00849"/>
    </source>
</evidence>
<dbReference type="PANTHER" id="PTHR43546:SF3">
    <property type="entry name" value="UPF0173 METAL-DEPENDENT HYDROLASE MJ1163"/>
    <property type="match status" value="1"/>
</dbReference>
<dbReference type="InterPro" id="IPR001279">
    <property type="entry name" value="Metallo-B-lactamas"/>
</dbReference>
<dbReference type="InterPro" id="IPR022877">
    <property type="entry name" value="UPF0173"/>
</dbReference>
<comment type="similarity">
    <text evidence="2">Belongs to the UPF0173 family.</text>
</comment>
<comment type="caution">
    <text evidence="4">The sequence shown here is derived from an EMBL/GenBank/DDBJ whole genome shotgun (WGS) entry which is preliminary data.</text>
</comment>
<keyword evidence="1 2" id="KW-0378">Hydrolase</keyword>
<evidence type="ECO:0000256" key="1">
    <source>
        <dbReference type="ARBA" id="ARBA00022801"/>
    </source>
</evidence>
<keyword evidence="5" id="KW-1185">Reference proteome</keyword>
<dbReference type="HAMAP" id="MF_00457">
    <property type="entry name" value="UPF0173"/>
    <property type="match status" value="1"/>
</dbReference>
<dbReference type="SMART" id="SM00849">
    <property type="entry name" value="Lactamase_B"/>
    <property type="match status" value="1"/>
</dbReference>
<dbReference type="PANTHER" id="PTHR43546">
    <property type="entry name" value="UPF0173 METAL-DEPENDENT HYDROLASE MJ1163-RELATED"/>
    <property type="match status" value="1"/>
</dbReference>
<feature type="domain" description="Metallo-beta-lactamase" evidence="3">
    <location>
        <begin position="7"/>
        <end position="189"/>
    </location>
</feature>
<sequence>MKFTFYGHACFAVEVSGKKLLFDPFITGNELAKDIDINTIEADYILVSHGHGDHVADLMAIARNTGATVVSNAEITTWVQQQGYDKVHPMNFGARQFDFGKVHYVPAAHSSGLPDGSYGGNPGGFVIKTDSINFYYSGDTCLTMDMQLIPRYAKLDVAIMPVGGNFTMDAEEAVIAADFVQCNKVVGIHFDTFGYIVIDKNKAQQVFKDAGKELILPEIGATIEL</sequence>
<dbReference type="SUPFAM" id="SSF56281">
    <property type="entry name" value="Metallo-hydrolase/oxidoreductase"/>
    <property type="match status" value="1"/>
</dbReference>
<dbReference type="Gene3D" id="3.60.15.10">
    <property type="entry name" value="Ribonuclease Z/Hydroxyacylglutathione hydrolase-like"/>
    <property type="match status" value="1"/>
</dbReference>
<reference evidence="4 5" key="1">
    <citation type="submission" date="2018-03" db="EMBL/GenBank/DDBJ databases">
        <title>Genomic Encyclopedia of Type Strains, Phase III (KMG-III): the genomes of soil and plant-associated and newly described type strains.</title>
        <authorList>
            <person name="Whitman W."/>
        </authorList>
    </citation>
    <scope>NUCLEOTIDE SEQUENCE [LARGE SCALE GENOMIC DNA]</scope>
    <source>
        <strain evidence="4 5">CGMCC 1.12700</strain>
    </source>
</reference>
<name>A0A2P8CWJ9_9BACT</name>
<dbReference type="EMBL" id="PYGD01000012">
    <property type="protein sequence ID" value="PSK89351.1"/>
    <property type="molecule type" value="Genomic_DNA"/>
</dbReference>
<proteinExistence type="inferred from homology"/>
<dbReference type="NCBIfam" id="NF001911">
    <property type="entry name" value="PRK00685.1"/>
    <property type="match status" value="1"/>
</dbReference>
<dbReference type="Pfam" id="PF13483">
    <property type="entry name" value="Lactamase_B_3"/>
    <property type="match status" value="1"/>
</dbReference>
<dbReference type="Proteomes" id="UP000240572">
    <property type="component" value="Unassembled WGS sequence"/>
</dbReference>
<dbReference type="RefSeq" id="WP_106524993.1">
    <property type="nucleotide sequence ID" value="NZ_PYGD01000012.1"/>
</dbReference>
<evidence type="ECO:0000256" key="2">
    <source>
        <dbReference type="HAMAP-Rule" id="MF_00457"/>
    </source>
</evidence>
<dbReference type="GO" id="GO:0016787">
    <property type="term" value="F:hydrolase activity"/>
    <property type="evidence" value="ECO:0007669"/>
    <property type="project" value="UniProtKB-UniRule"/>
</dbReference>
<dbReference type="OrthoDB" id="9789133at2"/>
<evidence type="ECO:0000313" key="5">
    <source>
        <dbReference type="Proteomes" id="UP000240572"/>
    </source>
</evidence>
<dbReference type="AlphaFoldDB" id="A0A2P8CWJ9"/>
<protein>
    <recommendedName>
        <fullName evidence="2">UPF0173 metal-dependent hydrolase B0I18_112153</fullName>
    </recommendedName>
</protein>
<accession>A0A2P8CWJ9</accession>
<organism evidence="4 5">
    <name type="scientific">Taibaiella chishuiensis</name>
    <dbReference type="NCBI Taxonomy" id="1434707"/>
    <lineage>
        <taxon>Bacteria</taxon>
        <taxon>Pseudomonadati</taxon>
        <taxon>Bacteroidota</taxon>
        <taxon>Chitinophagia</taxon>
        <taxon>Chitinophagales</taxon>
        <taxon>Chitinophagaceae</taxon>
        <taxon>Taibaiella</taxon>
    </lineage>
</organism>
<dbReference type="InterPro" id="IPR050114">
    <property type="entry name" value="UPF0173_UPF0282_UlaG_hydrolase"/>
</dbReference>
<evidence type="ECO:0000313" key="4">
    <source>
        <dbReference type="EMBL" id="PSK89351.1"/>
    </source>
</evidence>
<dbReference type="InterPro" id="IPR036866">
    <property type="entry name" value="RibonucZ/Hydroxyglut_hydro"/>
</dbReference>